<organism evidence="1 2">
    <name type="scientific">Araneus ventricosus</name>
    <name type="common">Orbweaver spider</name>
    <name type="synonym">Epeira ventricosa</name>
    <dbReference type="NCBI Taxonomy" id="182803"/>
    <lineage>
        <taxon>Eukaryota</taxon>
        <taxon>Metazoa</taxon>
        <taxon>Ecdysozoa</taxon>
        <taxon>Arthropoda</taxon>
        <taxon>Chelicerata</taxon>
        <taxon>Arachnida</taxon>
        <taxon>Araneae</taxon>
        <taxon>Araneomorphae</taxon>
        <taxon>Entelegynae</taxon>
        <taxon>Araneoidea</taxon>
        <taxon>Araneidae</taxon>
        <taxon>Araneus</taxon>
    </lineage>
</organism>
<dbReference type="EMBL" id="BGPR01019918">
    <property type="protein sequence ID" value="GBN83326.1"/>
    <property type="molecule type" value="Genomic_DNA"/>
</dbReference>
<comment type="caution">
    <text evidence="1">The sequence shown here is derived from an EMBL/GenBank/DDBJ whole genome shotgun (WGS) entry which is preliminary data.</text>
</comment>
<reference evidence="1 2" key="1">
    <citation type="journal article" date="2019" name="Sci. Rep.">
        <title>Orb-weaving spider Araneus ventricosus genome elucidates the spidroin gene catalogue.</title>
        <authorList>
            <person name="Kono N."/>
            <person name="Nakamura H."/>
            <person name="Ohtoshi R."/>
            <person name="Moran D.A.P."/>
            <person name="Shinohara A."/>
            <person name="Yoshida Y."/>
            <person name="Fujiwara M."/>
            <person name="Mori M."/>
            <person name="Tomita M."/>
            <person name="Arakawa K."/>
        </authorList>
    </citation>
    <scope>NUCLEOTIDE SEQUENCE [LARGE SCALE GENOMIC DNA]</scope>
</reference>
<evidence type="ECO:0000313" key="1">
    <source>
        <dbReference type="EMBL" id="GBN83326.1"/>
    </source>
</evidence>
<keyword evidence="2" id="KW-1185">Reference proteome</keyword>
<gene>
    <name evidence="1" type="ORF">AVEN_75709_1</name>
</gene>
<accession>A0A4Y2S6V7</accession>
<dbReference type="Proteomes" id="UP000499080">
    <property type="component" value="Unassembled WGS sequence"/>
</dbReference>
<evidence type="ECO:0000313" key="2">
    <source>
        <dbReference type="Proteomes" id="UP000499080"/>
    </source>
</evidence>
<dbReference type="AlphaFoldDB" id="A0A4Y2S6V7"/>
<protein>
    <submittedName>
        <fullName evidence="1">Uncharacterized protein</fullName>
    </submittedName>
</protein>
<sequence length="93" mass="10536">MLVNIFSKIHTRTGSARPFVQSSCGQNLTPAWTSCPTSPLYKMLQSREITDECCNQLLYSQHSRLLQAATRYCPPPRKDNRTLIGTLDILFGF</sequence>
<name>A0A4Y2S6V7_ARAVE</name>
<proteinExistence type="predicted"/>